<keyword evidence="1" id="KW-0812">Transmembrane</keyword>
<dbReference type="EMBL" id="AFCU01001101">
    <property type="protein sequence ID" value="EHC86486.1"/>
    <property type="molecule type" value="Genomic_DNA"/>
</dbReference>
<reference evidence="2 3" key="1">
    <citation type="journal article" date="2011" name="BMC Genomics">
        <title>Genome sequencing reveals diversification of virulence factor content and possible host adaptation in distinct subpopulations of Salmonella enterica.</title>
        <authorList>
            <person name="den Bakker H.C."/>
            <person name="Moreno Switt A.I."/>
            <person name="Govoni G."/>
            <person name="Cummings C.A."/>
            <person name="Ranieri M.L."/>
            <person name="Degoricija L."/>
            <person name="Hoelzer K."/>
            <person name="Rodriguez-Rivera L.D."/>
            <person name="Brown S."/>
            <person name="Bolchacova E."/>
            <person name="Furtado M.R."/>
            <person name="Wiedmann M."/>
        </authorList>
    </citation>
    <scope>NUCLEOTIDE SEQUENCE [LARGE SCALE GENOMIC DNA]</scope>
    <source>
        <strain evidence="2 3">A4-543</strain>
    </source>
</reference>
<gene>
    <name evidence="2" type="ORF">LTSESEN_3370</name>
</gene>
<name>G5R1Y5_SALSE</name>
<organism evidence="2 3">
    <name type="scientific">Salmonella enterica subsp. enterica serovar Senftenberg str. A4-543</name>
    <dbReference type="NCBI Taxonomy" id="913082"/>
    <lineage>
        <taxon>Bacteria</taxon>
        <taxon>Pseudomonadati</taxon>
        <taxon>Pseudomonadota</taxon>
        <taxon>Gammaproteobacteria</taxon>
        <taxon>Enterobacterales</taxon>
        <taxon>Enterobacteriaceae</taxon>
        <taxon>Salmonella</taxon>
    </lineage>
</organism>
<protein>
    <submittedName>
        <fullName evidence="2">Uncharacterized protein</fullName>
    </submittedName>
</protein>
<evidence type="ECO:0000256" key="1">
    <source>
        <dbReference type="SAM" id="Phobius"/>
    </source>
</evidence>
<feature type="transmembrane region" description="Helical" evidence="1">
    <location>
        <begin position="20"/>
        <end position="44"/>
    </location>
</feature>
<sequence length="66" mass="7583">MFKPGLIPALNPPPLSRFNTGLFFISILIDLSLLLNINLIICVYRNEDNLNCFRLRCTLYTQALKL</sequence>
<proteinExistence type="predicted"/>
<dbReference type="BioCyc" id="SENT913082:G120J-3178-MONOMER"/>
<accession>G5R1Y5</accession>
<keyword evidence="1" id="KW-1133">Transmembrane helix</keyword>
<comment type="caution">
    <text evidence="2">The sequence shown here is derived from an EMBL/GenBank/DDBJ whole genome shotgun (WGS) entry which is preliminary data.</text>
</comment>
<keyword evidence="1" id="KW-0472">Membrane</keyword>
<evidence type="ECO:0000313" key="2">
    <source>
        <dbReference type="EMBL" id="EHC86486.1"/>
    </source>
</evidence>
<dbReference type="PATRIC" id="fig|913082.3.peg.2589"/>
<dbReference type="Proteomes" id="UP000005065">
    <property type="component" value="Unassembled WGS sequence"/>
</dbReference>
<dbReference type="AlphaFoldDB" id="G5R1Y5"/>
<evidence type="ECO:0000313" key="3">
    <source>
        <dbReference type="Proteomes" id="UP000005065"/>
    </source>
</evidence>